<dbReference type="Proteomes" id="UP001497623">
    <property type="component" value="Unassembled WGS sequence"/>
</dbReference>
<comment type="caution">
    <text evidence="1">The sequence shown here is derived from an EMBL/GenBank/DDBJ whole genome shotgun (WGS) entry which is preliminary data.</text>
</comment>
<evidence type="ECO:0000313" key="1">
    <source>
        <dbReference type="EMBL" id="CAL4222935.1"/>
    </source>
</evidence>
<dbReference type="EMBL" id="CAXKWB010098942">
    <property type="protein sequence ID" value="CAL4222935.1"/>
    <property type="molecule type" value="Genomic_DNA"/>
</dbReference>
<dbReference type="AlphaFoldDB" id="A0AAV2SQL4"/>
<reference evidence="1 2" key="1">
    <citation type="submission" date="2024-05" db="EMBL/GenBank/DDBJ databases">
        <authorList>
            <person name="Wallberg A."/>
        </authorList>
    </citation>
    <scope>NUCLEOTIDE SEQUENCE [LARGE SCALE GENOMIC DNA]</scope>
</reference>
<keyword evidence="2" id="KW-1185">Reference proteome</keyword>
<gene>
    <name evidence="1" type="ORF">MNOR_LOCUS39223</name>
</gene>
<evidence type="ECO:0000313" key="2">
    <source>
        <dbReference type="Proteomes" id="UP001497623"/>
    </source>
</evidence>
<organism evidence="1 2">
    <name type="scientific">Meganyctiphanes norvegica</name>
    <name type="common">Northern krill</name>
    <name type="synonym">Thysanopoda norvegica</name>
    <dbReference type="NCBI Taxonomy" id="48144"/>
    <lineage>
        <taxon>Eukaryota</taxon>
        <taxon>Metazoa</taxon>
        <taxon>Ecdysozoa</taxon>
        <taxon>Arthropoda</taxon>
        <taxon>Crustacea</taxon>
        <taxon>Multicrustacea</taxon>
        <taxon>Malacostraca</taxon>
        <taxon>Eumalacostraca</taxon>
        <taxon>Eucarida</taxon>
        <taxon>Euphausiacea</taxon>
        <taxon>Euphausiidae</taxon>
        <taxon>Meganyctiphanes</taxon>
    </lineage>
</organism>
<sequence>MVFPLCVSSHDQKDDLSLRKPCYNSNINMVFPQCVSSNVSYEYYSVKNPCPSGCMCTVFSRMYFLDILFIIRIRESLVTMAIFTWLHPSLCLYLKSLFTTAAL</sequence>
<name>A0AAV2SQL4_MEGNR</name>
<protein>
    <submittedName>
        <fullName evidence="1">Uncharacterized protein</fullName>
    </submittedName>
</protein>
<proteinExistence type="predicted"/>
<accession>A0AAV2SQL4</accession>